<feature type="transmembrane region" description="Helical" evidence="1">
    <location>
        <begin position="86"/>
        <end position="106"/>
    </location>
</feature>
<proteinExistence type="predicted"/>
<reference evidence="3" key="1">
    <citation type="journal article" date="2019" name="Int. J. Syst. Evol. Microbiol.">
        <title>The Global Catalogue of Microorganisms (GCM) 10K type strain sequencing project: providing services to taxonomists for standard genome sequencing and annotation.</title>
        <authorList>
            <consortium name="The Broad Institute Genomics Platform"/>
            <consortium name="The Broad Institute Genome Sequencing Center for Infectious Disease"/>
            <person name="Wu L."/>
            <person name="Ma J."/>
        </authorList>
    </citation>
    <scope>NUCLEOTIDE SEQUENCE [LARGE SCALE GENOMIC DNA]</scope>
    <source>
        <strain evidence="3">NBRC 106593</strain>
    </source>
</reference>
<protein>
    <submittedName>
        <fullName evidence="2">Uncharacterized protein</fullName>
    </submittedName>
</protein>
<dbReference type="Proteomes" id="UP001596356">
    <property type="component" value="Unassembled WGS sequence"/>
</dbReference>
<name>A0ABW2AT77_9MICO</name>
<evidence type="ECO:0000313" key="3">
    <source>
        <dbReference type="Proteomes" id="UP001596356"/>
    </source>
</evidence>
<keyword evidence="1" id="KW-1133">Transmembrane helix</keyword>
<feature type="transmembrane region" description="Helical" evidence="1">
    <location>
        <begin position="22"/>
        <end position="43"/>
    </location>
</feature>
<sequence length="146" mass="15358">MSDDQAATRAEAPTRVSVRPRLGTKICLLVGLALLAIALYFYYEPLHTVSDSGGIFGCGSAANIPTDAFAKGVCGNLADVSKLRTFLFGGLGLMVLILGSLFFGVARTEVPRTPRGYISEDGQFRRNQDVAGTAAEDVDPSTAGRG</sequence>
<organism evidence="2 3">
    <name type="scientific">Branchiibius cervicis</name>
    <dbReference type="NCBI Taxonomy" id="908252"/>
    <lineage>
        <taxon>Bacteria</taxon>
        <taxon>Bacillati</taxon>
        <taxon>Actinomycetota</taxon>
        <taxon>Actinomycetes</taxon>
        <taxon>Micrococcales</taxon>
        <taxon>Dermacoccaceae</taxon>
        <taxon>Branchiibius</taxon>
    </lineage>
</organism>
<accession>A0ABW2AT77</accession>
<evidence type="ECO:0000256" key="1">
    <source>
        <dbReference type="SAM" id="Phobius"/>
    </source>
</evidence>
<keyword evidence="1" id="KW-0472">Membrane</keyword>
<evidence type="ECO:0000313" key="2">
    <source>
        <dbReference type="EMBL" id="MFC6713931.1"/>
    </source>
</evidence>
<comment type="caution">
    <text evidence="2">The sequence shown here is derived from an EMBL/GenBank/DDBJ whole genome shotgun (WGS) entry which is preliminary data.</text>
</comment>
<dbReference type="RefSeq" id="WP_377822055.1">
    <property type="nucleotide sequence ID" value="NZ_JBHSWJ010000002.1"/>
</dbReference>
<keyword evidence="3" id="KW-1185">Reference proteome</keyword>
<keyword evidence="1" id="KW-0812">Transmembrane</keyword>
<dbReference type="EMBL" id="JBHSWJ010000002">
    <property type="protein sequence ID" value="MFC6713931.1"/>
    <property type="molecule type" value="Genomic_DNA"/>
</dbReference>
<gene>
    <name evidence="2" type="ORF">ACFQBT_08895</name>
</gene>